<dbReference type="NCBIfam" id="TIGR02050">
    <property type="entry name" value="gshA_cyan_rel"/>
    <property type="match status" value="1"/>
</dbReference>
<keyword evidence="1 5" id="KW-0436">Ligase</keyword>
<evidence type="ECO:0000256" key="4">
    <source>
        <dbReference type="ARBA" id="ARBA00048819"/>
    </source>
</evidence>
<keyword evidence="2 5" id="KW-0547">Nucleotide-binding</keyword>
<reference evidence="6 7" key="1">
    <citation type="submission" date="2021-07" db="EMBL/GenBank/DDBJ databases">
        <title>Actinomadura sp. PM05-2 isolated from lichen.</title>
        <authorList>
            <person name="Somphong A."/>
            <person name="Phongsopitanun W."/>
            <person name="Tanasupawat S."/>
            <person name="Peongsungnone V."/>
        </authorList>
    </citation>
    <scope>NUCLEOTIDE SEQUENCE [LARGE SCALE GENOMIC DNA]</scope>
    <source>
        <strain evidence="6 7">PM05-2</strain>
    </source>
</reference>
<dbReference type="GO" id="GO:0004357">
    <property type="term" value="F:glutamate-cysteine ligase activity"/>
    <property type="evidence" value="ECO:0007669"/>
    <property type="project" value="UniProtKB-EC"/>
</dbReference>
<dbReference type="Pfam" id="PF04107">
    <property type="entry name" value="GCS2"/>
    <property type="match status" value="1"/>
</dbReference>
<keyword evidence="3 5" id="KW-0067">ATP-binding</keyword>
<gene>
    <name evidence="6" type="ORF">K1Y72_29015</name>
</gene>
<dbReference type="EC" id="6.3.2.2" evidence="5"/>
<comment type="catalytic activity">
    <reaction evidence="4 5">
        <text>L-cysteine + L-glutamate + ATP = gamma-L-glutamyl-L-cysteine + ADP + phosphate + H(+)</text>
        <dbReference type="Rhea" id="RHEA:13285"/>
        <dbReference type="ChEBI" id="CHEBI:15378"/>
        <dbReference type="ChEBI" id="CHEBI:29985"/>
        <dbReference type="ChEBI" id="CHEBI:30616"/>
        <dbReference type="ChEBI" id="CHEBI:35235"/>
        <dbReference type="ChEBI" id="CHEBI:43474"/>
        <dbReference type="ChEBI" id="CHEBI:58173"/>
        <dbReference type="ChEBI" id="CHEBI:456216"/>
        <dbReference type="EC" id="6.3.2.2"/>
    </reaction>
</comment>
<evidence type="ECO:0000313" key="6">
    <source>
        <dbReference type="EMBL" id="MBW8486439.1"/>
    </source>
</evidence>
<evidence type="ECO:0000256" key="5">
    <source>
        <dbReference type="HAMAP-Rule" id="MF_01609"/>
    </source>
</evidence>
<proteinExistence type="inferred from homology"/>
<comment type="function">
    <text evidence="5">ATP-dependent carboxylate-amine ligase which exhibits weak glutamate--cysteine ligase activity.</text>
</comment>
<dbReference type="NCBIfam" id="NF010041">
    <property type="entry name" value="PRK13517.1-1"/>
    <property type="match status" value="1"/>
</dbReference>
<accession>A0ABS7G151</accession>
<evidence type="ECO:0000256" key="1">
    <source>
        <dbReference type="ARBA" id="ARBA00022598"/>
    </source>
</evidence>
<evidence type="ECO:0000256" key="2">
    <source>
        <dbReference type="ARBA" id="ARBA00022741"/>
    </source>
</evidence>
<dbReference type="InterPro" id="IPR014746">
    <property type="entry name" value="Gln_synth/guanido_kin_cat_dom"/>
</dbReference>
<dbReference type="PANTHER" id="PTHR36510">
    <property type="entry name" value="GLUTAMATE--CYSTEINE LIGASE 2-RELATED"/>
    <property type="match status" value="1"/>
</dbReference>
<dbReference type="SUPFAM" id="SSF55931">
    <property type="entry name" value="Glutamine synthetase/guanido kinase"/>
    <property type="match status" value="1"/>
</dbReference>
<dbReference type="InterPro" id="IPR050141">
    <property type="entry name" value="GCL_type2/YbdK_subfam"/>
</dbReference>
<sequence length="381" mass="40045">MTLGVEEEFLLVAPGPGTPVGRIAPILAHGAADPGAEGGRFAAEMLGTQVEVVTGICGDLGSLREQLVRGRARLASAAEAEGVRPLATGTPVLEDGVPPFAAGARFARIGEMYQRVARDYQVCGCHVHVGVPDLETAVAVADHLRPWLPTLLALSVNSPYRNGADTGYQSWRIAEMARFPNAGVPPRHGSADVYLERVQRLVDSGMLVDSTMTFWLARASVRYSTVEVRAADTAASVHDAVLQAALTRGLVRTALHELAAGREAPDADDQVCAAALWAASRYGLNGPGVHAVRGVQLPARALVDELVAWARPGLEETGDLPAVRALLAWLDRTGTGADRQRRAAADGLPAVVDMLADQFLAAAGDTPNGTHPNALNTPHEA</sequence>
<comment type="similarity">
    <text evidence="5">Belongs to the glutamate--cysteine ligase type 2 family. YbdK subfamily.</text>
</comment>
<protein>
    <recommendedName>
        <fullName evidence="5">Putative glutamate--cysteine ligase 2</fullName>
        <ecNumber evidence="5">6.3.2.2</ecNumber>
    </recommendedName>
    <alternativeName>
        <fullName evidence="5">Gamma-glutamylcysteine synthetase 2</fullName>
        <shortName evidence="5">GCS 2</shortName>
        <shortName evidence="5">Gamma-GCS 2</shortName>
    </alternativeName>
</protein>
<evidence type="ECO:0000256" key="3">
    <source>
        <dbReference type="ARBA" id="ARBA00022840"/>
    </source>
</evidence>
<dbReference type="Proteomes" id="UP000774570">
    <property type="component" value="Unassembled WGS sequence"/>
</dbReference>
<dbReference type="HAMAP" id="MF_01609">
    <property type="entry name" value="Glu_cys_ligase_2"/>
    <property type="match status" value="1"/>
</dbReference>
<dbReference type="PANTHER" id="PTHR36510:SF1">
    <property type="entry name" value="GLUTAMATE--CYSTEINE LIGASE 2-RELATED"/>
    <property type="match status" value="1"/>
</dbReference>
<comment type="caution">
    <text evidence="6">The sequence shown here is derived from an EMBL/GenBank/DDBJ whole genome shotgun (WGS) entry which is preliminary data.</text>
</comment>
<dbReference type="RefSeq" id="WP_220169676.1">
    <property type="nucleotide sequence ID" value="NZ_JAIBOA010000023.1"/>
</dbReference>
<dbReference type="InterPro" id="IPR011793">
    <property type="entry name" value="YbdK"/>
</dbReference>
<keyword evidence="7" id="KW-1185">Reference proteome</keyword>
<organism evidence="6 7">
    <name type="scientific">Actinomadura parmotrematis</name>
    <dbReference type="NCBI Taxonomy" id="2864039"/>
    <lineage>
        <taxon>Bacteria</taxon>
        <taxon>Bacillati</taxon>
        <taxon>Actinomycetota</taxon>
        <taxon>Actinomycetes</taxon>
        <taxon>Streptosporangiales</taxon>
        <taxon>Thermomonosporaceae</taxon>
        <taxon>Actinomadura</taxon>
    </lineage>
</organism>
<name>A0ABS7G151_9ACTN</name>
<dbReference type="EMBL" id="JAIBOA010000023">
    <property type="protein sequence ID" value="MBW8486439.1"/>
    <property type="molecule type" value="Genomic_DNA"/>
</dbReference>
<evidence type="ECO:0000313" key="7">
    <source>
        <dbReference type="Proteomes" id="UP000774570"/>
    </source>
</evidence>
<dbReference type="Gene3D" id="3.30.590.20">
    <property type="match status" value="1"/>
</dbReference>
<dbReference type="InterPro" id="IPR006336">
    <property type="entry name" value="GCS2"/>
</dbReference>